<dbReference type="InParanoid" id="G4YXN9"/>
<keyword evidence="12" id="KW-1185">Reference proteome</keyword>
<dbReference type="GeneID" id="20645294"/>
<dbReference type="PANTHER" id="PTHR15462:SF8">
    <property type="entry name" value="SERINE PROTEASE"/>
    <property type="match status" value="1"/>
</dbReference>
<feature type="chain" id="PRO_5003471710" description="Serine protease" evidence="7">
    <location>
        <begin position="24"/>
        <end position="403"/>
    </location>
</feature>
<dbReference type="GO" id="GO:0004252">
    <property type="term" value="F:serine-type endopeptidase activity"/>
    <property type="evidence" value="ECO:0007669"/>
    <property type="project" value="InterPro"/>
</dbReference>
<sequence length="403" mass="42956">MNCPPRTRYSVLVLACLLSCTVAEGGDEVGDPSIHRHLRPRPEPESATSEQLGNRELNVFGRDGRQEVTDPSGYPYSTVGLLTWNDDVTCTATLVATNIVLTAAECVLDSDGELRGDSSDSSTFSLPQATEVRTSLVSRVHKQSDYWTKWTKNTYVLVELDDDLGSVNGVLQLPTANSFAEDAPMKVQLVGYGGDFESESFQRCKIHFPSEFDGPDYMLHHDCDVSTKRSPGSPMLIRSTALDTYIMGIHTNAIGDDQIEEGVDNVYPSYNDTVANRGVLGSFVEPHLSFLLEQTESSSSSSEASSAFEGSSSESDTSTSSSSDFVYSSAPNGGSSQGQDNQADAGASAALAPPSASSSSAEISVAAPHLGIAATAAYSCIGLVCASWLAIIFVAARRIRSNR</sequence>
<feature type="region of interest" description="Disordered" evidence="8">
    <location>
        <begin position="30"/>
        <end position="52"/>
    </location>
</feature>
<protein>
    <recommendedName>
        <fullName evidence="7">Serine protease</fullName>
        <ecNumber evidence="7">3.4.21.-</ecNumber>
    </recommendedName>
</protein>
<evidence type="ECO:0000256" key="9">
    <source>
        <dbReference type="SAM" id="Phobius"/>
    </source>
</evidence>
<evidence type="ECO:0000313" key="12">
    <source>
        <dbReference type="Proteomes" id="UP000002640"/>
    </source>
</evidence>
<keyword evidence="2 7" id="KW-0645">Protease</keyword>
<feature type="domain" description="Peptidase S1" evidence="10">
    <location>
        <begin position="82"/>
        <end position="199"/>
    </location>
</feature>
<evidence type="ECO:0000256" key="3">
    <source>
        <dbReference type="ARBA" id="ARBA00022729"/>
    </source>
</evidence>
<accession>G4YXN9</accession>
<dbReference type="Gene3D" id="2.40.10.10">
    <property type="entry name" value="Trypsin-like serine proteases"/>
    <property type="match status" value="2"/>
</dbReference>
<dbReference type="InterPro" id="IPR043504">
    <property type="entry name" value="Peptidase_S1_PA_chymotrypsin"/>
</dbReference>
<dbReference type="InterPro" id="IPR009003">
    <property type="entry name" value="Peptidase_S1_PA"/>
</dbReference>
<feature type="region of interest" description="Disordered" evidence="8">
    <location>
        <begin position="301"/>
        <end position="353"/>
    </location>
</feature>
<keyword evidence="9" id="KW-1133">Transmembrane helix</keyword>
<keyword evidence="4 7" id="KW-0378">Hydrolase</keyword>
<dbReference type="OMA" id="EMTMQYA"/>
<keyword evidence="9" id="KW-0812">Transmembrane</keyword>
<evidence type="ECO:0000256" key="4">
    <source>
        <dbReference type="ARBA" id="ARBA00022801"/>
    </source>
</evidence>
<feature type="transmembrane region" description="Helical" evidence="9">
    <location>
        <begin position="376"/>
        <end position="396"/>
    </location>
</feature>
<dbReference type="Proteomes" id="UP000002640">
    <property type="component" value="Unassembled WGS sequence"/>
</dbReference>
<dbReference type="RefSeq" id="XP_009519816.1">
    <property type="nucleotide sequence ID" value="XM_009521521.1"/>
</dbReference>
<dbReference type="InterPro" id="IPR001254">
    <property type="entry name" value="Trypsin_dom"/>
</dbReference>
<dbReference type="EC" id="3.4.21.-" evidence="7"/>
<keyword evidence="9" id="KW-0472">Membrane</keyword>
<keyword evidence="5 7" id="KW-0720">Serine protease</keyword>
<feature type="compositionally biased region" description="Low complexity" evidence="8">
    <location>
        <begin position="343"/>
        <end position="353"/>
    </location>
</feature>
<dbReference type="EMBL" id="JH159152">
    <property type="protein sequence ID" value="EGZ24528.1"/>
    <property type="molecule type" value="Genomic_DNA"/>
</dbReference>
<evidence type="ECO:0000256" key="8">
    <source>
        <dbReference type="SAM" id="MobiDB-lite"/>
    </source>
</evidence>
<dbReference type="SUPFAM" id="SSF50494">
    <property type="entry name" value="Trypsin-like serine proteases"/>
    <property type="match status" value="1"/>
</dbReference>
<dbReference type="PANTHER" id="PTHR15462">
    <property type="entry name" value="SERINE PROTEASE"/>
    <property type="match status" value="1"/>
</dbReference>
<feature type="compositionally biased region" description="Low complexity" evidence="8">
    <location>
        <begin position="301"/>
        <end position="330"/>
    </location>
</feature>
<dbReference type="Pfam" id="PF00089">
    <property type="entry name" value="Trypsin"/>
    <property type="match status" value="1"/>
</dbReference>
<feature type="compositionally biased region" description="Polar residues" evidence="8">
    <location>
        <begin position="331"/>
        <end position="342"/>
    </location>
</feature>
<comment type="similarity">
    <text evidence="1 7">Belongs to the peptidase S1B family.</text>
</comment>
<evidence type="ECO:0000256" key="2">
    <source>
        <dbReference type="ARBA" id="ARBA00022670"/>
    </source>
</evidence>
<evidence type="ECO:0000256" key="5">
    <source>
        <dbReference type="ARBA" id="ARBA00022825"/>
    </source>
</evidence>
<evidence type="ECO:0000256" key="1">
    <source>
        <dbReference type="ARBA" id="ARBA00008764"/>
    </source>
</evidence>
<dbReference type="AlphaFoldDB" id="G4YXN9"/>
<keyword evidence="6" id="KW-0843">Virulence</keyword>
<keyword evidence="3 7" id="KW-0732">Signal</keyword>
<organism evidence="11 12">
    <name type="scientific">Phytophthora sojae (strain P6497)</name>
    <name type="common">Soybean stem and root rot agent</name>
    <name type="synonym">Phytophthora megasperma f. sp. glycines</name>
    <dbReference type="NCBI Taxonomy" id="1094619"/>
    <lineage>
        <taxon>Eukaryota</taxon>
        <taxon>Sar</taxon>
        <taxon>Stramenopiles</taxon>
        <taxon>Oomycota</taxon>
        <taxon>Peronosporomycetes</taxon>
        <taxon>Peronosporales</taxon>
        <taxon>Peronosporaceae</taxon>
        <taxon>Phytophthora</taxon>
    </lineage>
</organism>
<evidence type="ECO:0000259" key="10">
    <source>
        <dbReference type="Pfam" id="PF00089"/>
    </source>
</evidence>
<evidence type="ECO:0000256" key="7">
    <source>
        <dbReference type="RuleBase" id="RU004296"/>
    </source>
</evidence>
<dbReference type="InterPro" id="IPR008256">
    <property type="entry name" value="Peptidase_S1B"/>
</dbReference>
<evidence type="ECO:0000256" key="6">
    <source>
        <dbReference type="ARBA" id="ARBA00023026"/>
    </source>
</evidence>
<reference evidence="11 12" key="1">
    <citation type="journal article" date="2006" name="Science">
        <title>Phytophthora genome sequences uncover evolutionary origins and mechanisms of pathogenesis.</title>
        <authorList>
            <person name="Tyler B.M."/>
            <person name="Tripathy S."/>
            <person name="Zhang X."/>
            <person name="Dehal P."/>
            <person name="Jiang R.H."/>
            <person name="Aerts A."/>
            <person name="Arredondo F.D."/>
            <person name="Baxter L."/>
            <person name="Bensasson D."/>
            <person name="Beynon J.L."/>
            <person name="Chapman J."/>
            <person name="Damasceno C.M."/>
            <person name="Dorrance A.E."/>
            <person name="Dou D."/>
            <person name="Dickerman A.W."/>
            <person name="Dubchak I.L."/>
            <person name="Garbelotto M."/>
            <person name="Gijzen M."/>
            <person name="Gordon S.G."/>
            <person name="Govers F."/>
            <person name="Grunwald N.J."/>
            <person name="Huang W."/>
            <person name="Ivors K.L."/>
            <person name="Jones R.W."/>
            <person name="Kamoun S."/>
            <person name="Krampis K."/>
            <person name="Lamour K.H."/>
            <person name="Lee M.K."/>
            <person name="McDonald W.H."/>
            <person name="Medina M."/>
            <person name="Meijer H.J."/>
            <person name="Nordberg E.K."/>
            <person name="Maclean D.J."/>
            <person name="Ospina-Giraldo M.D."/>
            <person name="Morris P.F."/>
            <person name="Phuntumart V."/>
            <person name="Putnam N.H."/>
            <person name="Rash S."/>
            <person name="Rose J.K."/>
            <person name="Sakihama Y."/>
            <person name="Salamov A.A."/>
            <person name="Savidor A."/>
            <person name="Scheuring C.F."/>
            <person name="Smith B.M."/>
            <person name="Sobral B.W."/>
            <person name="Terry A."/>
            <person name="Torto-Alalibo T.A."/>
            <person name="Win J."/>
            <person name="Xu Z."/>
            <person name="Zhang H."/>
            <person name="Grigoriev I.V."/>
            <person name="Rokhsar D.S."/>
            <person name="Boore J.L."/>
        </authorList>
    </citation>
    <scope>NUCLEOTIDE SEQUENCE [LARGE SCALE GENOMIC DNA]</scope>
    <source>
        <strain evidence="11 12">P6497</strain>
    </source>
</reference>
<feature type="signal peptide" evidence="7">
    <location>
        <begin position="1"/>
        <end position="23"/>
    </location>
</feature>
<dbReference type="KEGG" id="psoj:PHYSODRAFT_325639"/>
<dbReference type="PRINTS" id="PR00839">
    <property type="entry name" value="V8PROTEASE"/>
</dbReference>
<evidence type="ECO:0000313" key="11">
    <source>
        <dbReference type="EMBL" id="EGZ24528.1"/>
    </source>
</evidence>
<dbReference type="GO" id="GO:0006508">
    <property type="term" value="P:proteolysis"/>
    <property type="evidence" value="ECO:0007669"/>
    <property type="project" value="UniProtKB-KW"/>
</dbReference>
<dbReference type="InterPro" id="IPR050966">
    <property type="entry name" value="Glutamyl_endopeptidase"/>
</dbReference>
<name>G4YXN9_PHYSP</name>
<gene>
    <name evidence="11" type="ORF">PHYSODRAFT_325639</name>
</gene>
<proteinExistence type="inferred from homology"/>